<name>A0A1B7I2P7_9ENTR</name>
<dbReference type="PATRIC" id="fig|1354253.4.peg.1741"/>
<keyword evidence="1" id="KW-0812">Transmembrane</keyword>
<evidence type="ECO:0000313" key="3">
    <source>
        <dbReference type="Proteomes" id="UP000078504"/>
    </source>
</evidence>
<protein>
    <submittedName>
        <fullName evidence="2">Uncharacterized protein</fullName>
    </submittedName>
</protein>
<keyword evidence="1" id="KW-1133">Transmembrane helix</keyword>
<dbReference type="Proteomes" id="UP000078504">
    <property type="component" value="Unassembled WGS sequence"/>
</dbReference>
<accession>A0A1B7I2P7</accession>
<proteinExistence type="predicted"/>
<dbReference type="AlphaFoldDB" id="A0A1B7I2P7"/>
<feature type="transmembrane region" description="Helical" evidence="1">
    <location>
        <begin position="12"/>
        <end position="30"/>
    </location>
</feature>
<comment type="caution">
    <text evidence="2">The sequence shown here is derived from an EMBL/GenBank/DDBJ whole genome shotgun (WGS) entry which is preliminary data.</text>
</comment>
<gene>
    <name evidence="2" type="ORF">M977_01710</name>
</gene>
<keyword evidence="1" id="KW-0472">Membrane</keyword>
<organism evidence="2 3">
    <name type="scientific">Buttiauxella gaviniae ATCC 51604</name>
    <dbReference type="NCBI Taxonomy" id="1354253"/>
    <lineage>
        <taxon>Bacteria</taxon>
        <taxon>Pseudomonadati</taxon>
        <taxon>Pseudomonadota</taxon>
        <taxon>Gammaproteobacteria</taxon>
        <taxon>Enterobacterales</taxon>
        <taxon>Enterobacteriaceae</taxon>
        <taxon>Buttiauxella</taxon>
    </lineage>
</organism>
<evidence type="ECO:0000313" key="2">
    <source>
        <dbReference type="EMBL" id="OAT22415.1"/>
    </source>
</evidence>
<dbReference type="EMBL" id="LXEP01000015">
    <property type="protein sequence ID" value="OAT22415.1"/>
    <property type="molecule type" value="Genomic_DNA"/>
</dbReference>
<reference evidence="2 3" key="1">
    <citation type="submission" date="2016-04" db="EMBL/GenBank/DDBJ databases">
        <title>ATOL: Assembling a taxonomically balanced genome-scale reconstruction of the evolutionary history of the Enterobacteriaceae.</title>
        <authorList>
            <person name="Plunkett G.III."/>
            <person name="Neeno-Eckwall E.C."/>
            <person name="Glasner J.D."/>
            <person name="Perna N.T."/>
        </authorList>
    </citation>
    <scope>NUCLEOTIDE SEQUENCE [LARGE SCALE GENOMIC DNA]</scope>
    <source>
        <strain evidence="2 3">ATCC 51604</strain>
    </source>
</reference>
<evidence type="ECO:0000256" key="1">
    <source>
        <dbReference type="SAM" id="Phobius"/>
    </source>
</evidence>
<sequence length="52" mass="6110">MPAVYQQAVIKILVNATGIFFIQIVLMYWYNVAQQACHFDSRSLSQEFVWQL</sequence>